<dbReference type="AlphaFoldDB" id="A0A7D4B8K3"/>
<gene>
    <name evidence="6" type="ORF">HQR01_11640</name>
</gene>
<evidence type="ECO:0000256" key="3">
    <source>
        <dbReference type="SAM" id="Coils"/>
    </source>
</evidence>
<dbReference type="PROSITE" id="PS50111">
    <property type="entry name" value="CHEMOTAXIS_TRANSDUC_2"/>
    <property type="match status" value="1"/>
</dbReference>
<evidence type="ECO:0000256" key="1">
    <source>
        <dbReference type="ARBA" id="ARBA00023224"/>
    </source>
</evidence>
<feature type="transmembrane region" description="Helical" evidence="4">
    <location>
        <begin position="190"/>
        <end position="212"/>
    </location>
</feature>
<evidence type="ECO:0000256" key="4">
    <source>
        <dbReference type="SAM" id="Phobius"/>
    </source>
</evidence>
<dbReference type="EMBL" id="CP053921">
    <property type="protein sequence ID" value="QKG71963.1"/>
    <property type="molecule type" value="Genomic_DNA"/>
</dbReference>
<dbReference type="Proteomes" id="UP000504693">
    <property type="component" value="Chromosome"/>
</dbReference>
<protein>
    <submittedName>
        <fullName evidence="6">Methyl-accepting chemotaxis protein</fullName>
    </submittedName>
</protein>
<reference evidence="6 7" key="1">
    <citation type="submission" date="2020-05" db="EMBL/GenBank/DDBJ databases">
        <title>Erythrobacter mangrovi sp. nov., isolated from rhizosphere soil of mangrove plant (Kandelia candel).</title>
        <authorList>
            <person name="Ye Y.H."/>
        </authorList>
    </citation>
    <scope>NUCLEOTIDE SEQUENCE [LARGE SCALE GENOMIC DNA]</scope>
    <source>
        <strain evidence="6 7">EB310</strain>
    </source>
</reference>
<proteinExistence type="predicted"/>
<keyword evidence="7" id="KW-1185">Reference proteome</keyword>
<dbReference type="Gene3D" id="1.10.287.950">
    <property type="entry name" value="Methyl-accepting chemotaxis protein"/>
    <property type="match status" value="1"/>
</dbReference>
<keyword evidence="1 2" id="KW-0807">Transducer</keyword>
<dbReference type="GO" id="GO:0007165">
    <property type="term" value="P:signal transduction"/>
    <property type="evidence" value="ECO:0007669"/>
    <property type="project" value="UniProtKB-KW"/>
</dbReference>
<dbReference type="PANTHER" id="PTHR32089">
    <property type="entry name" value="METHYL-ACCEPTING CHEMOTAXIS PROTEIN MCPB"/>
    <property type="match status" value="1"/>
</dbReference>
<keyword evidence="4" id="KW-0812">Transmembrane</keyword>
<evidence type="ECO:0000313" key="7">
    <source>
        <dbReference type="Proteomes" id="UP000504693"/>
    </source>
</evidence>
<dbReference type="SMART" id="SM00283">
    <property type="entry name" value="MA"/>
    <property type="match status" value="1"/>
</dbReference>
<evidence type="ECO:0000256" key="2">
    <source>
        <dbReference type="PROSITE-ProRule" id="PRU00284"/>
    </source>
</evidence>
<keyword evidence="4" id="KW-0472">Membrane</keyword>
<keyword evidence="3" id="KW-0175">Coiled coil</keyword>
<dbReference type="Gene3D" id="6.10.340.10">
    <property type="match status" value="1"/>
</dbReference>
<dbReference type="Pfam" id="PF00015">
    <property type="entry name" value="MCPsignal"/>
    <property type="match status" value="1"/>
</dbReference>
<feature type="coiled-coil region" evidence="3">
    <location>
        <begin position="269"/>
        <end position="296"/>
    </location>
</feature>
<accession>A0A7D4B8K3</accession>
<dbReference type="GO" id="GO:0016020">
    <property type="term" value="C:membrane"/>
    <property type="evidence" value="ECO:0007669"/>
    <property type="project" value="InterPro"/>
</dbReference>
<name>A0A7D4B8K3_9SPHN</name>
<dbReference type="InterPro" id="IPR004089">
    <property type="entry name" value="MCPsignal_dom"/>
</dbReference>
<organism evidence="6 7">
    <name type="scientific">Erythrobacter mangrovi</name>
    <dbReference type="NCBI Taxonomy" id="2739433"/>
    <lineage>
        <taxon>Bacteria</taxon>
        <taxon>Pseudomonadati</taxon>
        <taxon>Pseudomonadota</taxon>
        <taxon>Alphaproteobacteria</taxon>
        <taxon>Sphingomonadales</taxon>
        <taxon>Erythrobacteraceae</taxon>
        <taxon>Erythrobacter/Porphyrobacter group</taxon>
        <taxon>Erythrobacter</taxon>
    </lineage>
</organism>
<evidence type="ECO:0000259" key="5">
    <source>
        <dbReference type="PROSITE" id="PS50111"/>
    </source>
</evidence>
<feature type="domain" description="Methyl-accepting transducer" evidence="5">
    <location>
        <begin position="300"/>
        <end position="543"/>
    </location>
</feature>
<sequence length="563" mass="60349">MRFSFASKSISGVLSIAGLIVGLGMVSILGLAWSTTSNLQKAVDESSQVTMAMRNHLESDKIHDALRTTTFRALQASLTSDPQEAIAAREDLDAYLAQLRKVQEATTELKLKPEIAAEMRSVQQSYVPYIEIVREIVALSGGKVEAVNQRMPKFQEVFMTMERENAKVTDLLEAEVHASAIRVSDTLSNLLLQLALGVVAVLTLTAVLVWQLRRRIVEPLARISYDLQSDLPTDLSEDQARVDEIGELARSVGAFREASERVRMSDEARIEAEHRAREEAERLKALANTAEALEQRTLGIVEQVIATTAELKLVADALADSAGQSHVETTSAAAAAEQTLGGVLAIAQATDELLVSIEEVSGRIHVVAQSGEEARQLATSTESTIAELNEMTKRITSFTYLIGEIAQRSNLLALNATIEAAHAGDAGSGFAVVAGEVKQLSNQTSKAVEEIEEQIRGMATITRNATSSLAAMAKAINELGGATTSIASAAEQQSLATSEIGRTIEMSSTGTEAMRGNLQRVEGQVSETASNAEAVREATRMLDAQASELSREMAAFIAQAKAA</sequence>
<evidence type="ECO:0000313" key="6">
    <source>
        <dbReference type="EMBL" id="QKG71963.1"/>
    </source>
</evidence>
<feature type="transmembrane region" description="Helical" evidence="4">
    <location>
        <begin position="12"/>
        <end position="33"/>
    </location>
</feature>
<dbReference type="KEGG" id="emv:HQR01_11640"/>
<dbReference type="SUPFAM" id="SSF58104">
    <property type="entry name" value="Methyl-accepting chemotaxis protein (MCP) signaling domain"/>
    <property type="match status" value="1"/>
</dbReference>
<dbReference type="RefSeq" id="WP_173215024.1">
    <property type="nucleotide sequence ID" value="NZ_CP053921.1"/>
</dbReference>
<keyword evidence="4" id="KW-1133">Transmembrane helix</keyword>
<dbReference type="PANTHER" id="PTHR32089:SF112">
    <property type="entry name" value="LYSOZYME-LIKE PROTEIN-RELATED"/>
    <property type="match status" value="1"/>
</dbReference>